<protein>
    <submittedName>
        <fullName evidence="2">Endonuclease-reverse transcriptase</fullName>
    </submittedName>
</protein>
<dbReference type="PANTHER" id="PTHR47027">
    <property type="entry name" value="REVERSE TRANSCRIPTASE DOMAIN-CONTAINING PROTEIN"/>
    <property type="match status" value="1"/>
</dbReference>
<feature type="domain" description="Reverse transcriptase" evidence="1">
    <location>
        <begin position="1"/>
        <end position="113"/>
    </location>
</feature>
<dbReference type="SUPFAM" id="SSF56672">
    <property type="entry name" value="DNA/RNA polymerases"/>
    <property type="match status" value="1"/>
</dbReference>
<organism evidence="2 3">
    <name type="scientific">Elysia marginata</name>
    <dbReference type="NCBI Taxonomy" id="1093978"/>
    <lineage>
        <taxon>Eukaryota</taxon>
        <taxon>Metazoa</taxon>
        <taxon>Spiralia</taxon>
        <taxon>Lophotrochozoa</taxon>
        <taxon>Mollusca</taxon>
        <taxon>Gastropoda</taxon>
        <taxon>Heterobranchia</taxon>
        <taxon>Euthyneura</taxon>
        <taxon>Panpulmonata</taxon>
        <taxon>Sacoglossa</taxon>
        <taxon>Placobranchoidea</taxon>
        <taxon>Plakobranchidae</taxon>
        <taxon>Elysia</taxon>
    </lineage>
</organism>
<dbReference type="Pfam" id="PF00078">
    <property type="entry name" value="RVT_1"/>
    <property type="match status" value="1"/>
</dbReference>
<dbReference type="InterPro" id="IPR000477">
    <property type="entry name" value="RT_dom"/>
</dbReference>
<dbReference type="PANTHER" id="PTHR47027:SF8">
    <property type="entry name" value="RIBONUCLEASE H"/>
    <property type="match status" value="1"/>
</dbReference>
<evidence type="ECO:0000313" key="2">
    <source>
        <dbReference type="EMBL" id="GFS22533.1"/>
    </source>
</evidence>
<dbReference type="AlphaFoldDB" id="A0AAV4JID2"/>
<dbReference type="InterPro" id="IPR043128">
    <property type="entry name" value="Rev_trsase/Diguanyl_cyclase"/>
</dbReference>
<proteinExistence type="predicted"/>
<keyword evidence="2" id="KW-0255">Endonuclease</keyword>
<comment type="caution">
    <text evidence="2">The sequence shown here is derived from an EMBL/GenBank/DDBJ whole genome shotgun (WGS) entry which is preliminary data.</text>
</comment>
<dbReference type="GO" id="GO:0004519">
    <property type="term" value="F:endonuclease activity"/>
    <property type="evidence" value="ECO:0007669"/>
    <property type="project" value="UniProtKB-KW"/>
</dbReference>
<evidence type="ECO:0000313" key="3">
    <source>
        <dbReference type="Proteomes" id="UP000762676"/>
    </source>
</evidence>
<evidence type="ECO:0000259" key="1">
    <source>
        <dbReference type="PROSITE" id="PS50878"/>
    </source>
</evidence>
<dbReference type="EMBL" id="BMAT01013902">
    <property type="protein sequence ID" value="GFS22533.1"/>
    <property type="molecule type" value="Genomic_DNA"/>
</dbReference>
<dbReference type="InterPro" id="IPR043502">
    <property type="entry name" value="DNA/RNA_pol_sf"/>
</dbReference>
<keyword evidence="2" id="KW-0540">Nuclease</keyword>
<accession>A0AAV4JID2</accession>
<dbReference type="Proteomes" id="UP000762676">
    <property type="component" value="Unassembled WGS sequence"/>
</dbReference>
<sequence length="274" mass="31707">MRQGCVLSPSLFNLYSKYLLQEAISKKSGILIKGVNINNIRYADDIVILAESEEQLQAMLDHIVDKYKEYGMEINAKKIKTMHILSDIKALTITVGNAVLEQVSKYSYLGHMITEDVATLKEVQIRIGKTRQNIFSVFKYGCEAWNYSKTVQKRIQTFEMWCYRRLLKVPWTEKKTNKEILKMADVGERLLHQLMKQKRAYAEHIMRGSSGPLLQLSLEGKIEGKRGQGRTRRNWMDNVKEWSGSTSYGDTKRKAENREGWRDMVANLRTEDGT</sequence>
<dbReference type="Gene3D" id="3.30.70.270">
    <property type="match status" value="1"/>
</dbReference>
<gene>
    <name evidence="2" type="ORF">ElyMa_006953600</name>
</gene>
<name>A0AAV4JID2_9GAST</name>
<dbReference type="PROSITE" id="PS50878">
    <property type="entry name" value="RT_POL"/>
    <property type="match status" value="1"/>
</dbReference>
<keyword evidence="2" id="KW-0378">Hydrolase</keyword>
<keyword evidence="3" id="KW-1185">Reference proteome</keyword>
<reference evidence="2 3" key="1">
    <citation type="journal article" date="2021" name="Elife">
        <title>Chloroplast acquisition without the gene transfer in kleptoplastic sea slugs, Plakobranchus ocellatus.</title>
        <authorList>
            <person name="Maeda T."/>
            <person name="Takahashi S."/>
            <person name="Yoshida T."/>
            <person name="Shimamura S."/>
            <person name="Takaki Y."/>
            <person name="Nagai Y."/>
            <person name="Toyoda A."/>
            <person name="Suzuki Y."/>
            <person name="Arimoto A."/>
            <person name="Ishii H."/>
            <person name="Satoh N."/>
            <person name="Nishiyama T."/>
            <person name="Hasebe M."/>
            <person name="Maruyama T."/>
            <person name="Minagawa J."/>
            <person name="Obokata J."/>
            <person name="Shigenobu S."/>
        </authorList>
    </citation>
    <scope>NUCLEOTIDE SEQUENCE [LARGE SCALE GENOMIC DNA]</scope>
</reference>